<dbReference type="InterPro" id="IPR008936">
    <property type="entry name" value="Rho_GTPase_activation_prot"/>
</dbReference>
<sequence length="365" mass="40481">MPSSSFWNRVGRRSLSFEMTDPADHYQRKHHSLDMGDTDERRLRGKSRSPKFFAKVTWVDTLSQLASLVPISQISIPQPVYDYNMKVENIKRPAAANIPSSGMSEEPDLETRVFGVPLPTVMSVDGGNTQLPRPVRECIGYIRHHGLDTEGLFRRSPPSTALRAAKDNYNRGQTVDLSLAGGVHVAAVLLKLFFRELPVPVFGDSVGSCSYETVRALPSAKRGNKNDETDVDVAKQMDAVRVRFMQEVVLPSISQEYRQLLCFICALLHMVERNESASRMTAYNLAVVWAPNMARTDNPMVDVSMCAAGPYASTVGGAVQTMVQSFDLVFAQEIQDILGGKQRVENVDDVAVEILNTVDLMNQSL</sequence>
<dbReference type="Proteomes" id="UP001139887">
    <property type="component" value="Unassembled WGS sequence"/>
</dbReference>
<dbReference type="Pfam" id="PF00620">
    <property type="entry name" value="RhoGAP"/>
    <property type="match status" value="1"/>
</dbReference>
<dbReference type="PROSITE" id="PS50238">
    <property type="entry name" value="RHOGAP"/>
    <property type="match status" value="1"/>
</dbReference>
<evidence type="ECO:0000313" key="4">
    <source>
        <dbReference type="Proteomes" id="UP001139887"/>
    </source>
</evidence>
<dbReference type="EMBL" id="JANBUW010000762">
    <property type="protein sequence ID" value="KAJ2845590.1"/>
    <property type="molecule type" value="Genomic_DNA"/>
</dbReference>
<organism evidence="3 4">
    <name type="scientific">Coemansia brasiliensis</name>
    <dbReference type="NCBI Taxonomy" id="2650707"/>
    <lineage>
        <taxon>Eukaryota</taxon>
        <taxon>Fungi</taxon>
        <taxon>Fungi incertae sedis</taxon>
        <taxon>Zoopagomycota</taxon>
        <taxon>Kickxellomycotina</taxon>
        <taxon>Kickxellomycetes</taxon>
        <taxon>Kickxellales</taxon>
        <taxon>Kickxellaceae</taxon>
        <taxon>Coemansia</taxon>
    </lineage>
</organism>
<dbReference type="Gene3D" id="1.10.555.10">
    <property type="entry name" value="Rho GTPase activation protein"/>
    <property type="match status" value="1"/>
</dbReference>
<feature type="compositionally biased region" description="Basic and acidic residues" evidence="1">
    <location>
        <begin position="22"/>
        <end position="42"/>
    </location>
</feature>
<dbReference type="GO" id="GO:0005096">
    <property type="term" value="F:GTPase activator activity"/>
    <property type="evidence" value="ECO:0007669"/>
    <property type="project" value="TreeGrafter"/>
</dbReference>
<reference evidence="3" key="1">
    <citation type="submission" date="2022-07" db="EMBL/GenBank/DDBJ databases">
        <title>Phylogenomic reconstructions and comparative analyses of Kickxellomycotina fungi.</title>
        <authorList>
            <person name="Reynolds N.K."/>
            <person name="Stajich J.E."/>
            <person name="Barry K."/>
            <person name="Grigoriev I.V."/>
            <person name="Crous P."/>
            <person name="Smith M.E."/>
        </authorList>
    </citation>
    <scope>NUCLEOTIDE SEQUENCE</scope>
    <source>
        <strain evidence="3">NRRL 1566</strain>
    </source>
</reference>
<proteinExistence type="predicted"/>
<dbReference type="AlphaFoldDB" id="A0A9W8I4B2"/>
<evidence type="ECO:0000256" key="1">
    <source>
        <dbReference type="SAM" id="MobiDB-lite"/>
    </source>
</evidence>
<dbReference type="InterPro" id="IPR000198">
    <property type="entry name" value="RhoGAP_dom"/>
</dbReference>
<accession>A0A9W8I4B2</accession>
<dbReference type="CDD" id="cd00159">
    <property type="entry name" value="RhoGAP"/>
    <property type="match status" value="1"/>
</dbReference>
<dbReference type="GO" id="GO:0007264">
    <property type="term" value="P:small GTPase-mediated signal transduction"/>
    <property type="evidence" value="ECO:0007669"/>
    <property type="project" value="TreeGrafter"/>
</dbReference>
<dbReference type="PANTHER" id="PTHR45808:SF2">
    <property type="entry name" value="RHO GTPASE-ACTIVATING PROTEIN 68F"/>
    <property type="match status" value="1"/>
</dbReference>
<dbReference type="SUPFAM" id="SSF48350">
    <property type="entry name" value="GTPase activation domain, GAP"/>
    <property type="match status" value="1"/>
</dbReference>
<feature type="region of interest" description="Disordered" evidence="1">
    <location>
        <begin position="18"/>
        <end position="46"/>
    </location>
</feature>
<keyword evidence="4" id="KW-1185">Reference proteome</keyword>
<dbReference type="OrthoDB" id="19923at2759"/>
<comment type="caution">
    <text evidence="3">The sequence shown here is derived from an EMBL/GenBank/DDBJ whole genome shotgun (WGS) entry which is preliminary data.</text>
</comment>
<dbReference type="SMART" id="SM00324">
    <property type="entry name" value="RhoGAP"/>
    <property type="match status" value="1"/>
</dbReference>
<evidence type="ECO:0000313" key="3">
    <source>
        <dbReference type="EMBL" id="KAJ2845590.1"/>
    </source>
</evidence>
<name>A0A9W8I4B2_9FUNG</name>
<dbReference type="PANTHER" id="PTHR45808">
    <property type="entry name" value="RHO GTPASE-ACTIVATING PROTEIN 68F"/>
    <property type="match status" value="1"/>
</dbReference>
<evidence type="ECO:0000259" key="2">
    <source>
        <dbReference type="PROSITE" id="PS50238"/>
    </source>
</evidence>
<gene>
    <name evidence="3" type="ORF">IWW36_004720</name>
</gene>
<dbReference type="GO" id="GO:0005737">
    <property type="term" value="C:cytoplasm"/>
    <property type="evidence" value="ECO:0007669"/>
    <property type="project" value="TreeGrafter"/>
</dbReference>
<protein>
    <recommendedName>
        <fullName evidence="2">Rho-GAP domain-containing protein</fullName>
    </recommendedName>
</protein>
<feature type="domain" description="Rho-GAP" evidence="2">
    <location>
        <begin position="116"/>
        <end position="330"/>
    </location>
</feature>